<evidence type="ECO:0000256" key="1">
    <source>
        <dbReference type="ARBA" id="ARBA00023015"/>
    </source>
</evidence>
<dbReference type="GO" id="GO:0006352">
    <property type="term" value="P:DNA-templated transcription initiation"/>
    <property type="evidence" value="ECO:0007669"/>
    <property type="project" value="InterPro"/>
</dbReference>
<reference evidence="7 8" key="1">
    <citation type="submission" date="2018-08" db="EMBL/GenBank/DDBJ databases">
        <title>A genome reference for cultivated species of the human gut microbiota.</title>
        <authorList>
            <person name="Zou Y."/>
            <person name="Xue W."/>
            <person name="Luo G."/>
        </authorList>
    </citation>
    <scope>NUCLEOTIDE SEQUENCE [LARGE SCALE GENOMIC DNA]</scope>
    <source>
        <strain evidence="7 8">AF28-26</strain>
    </source>
</reference>
<accession>A0A412AWX6</accession>
<comment type="caution">
    <text evidence="7">The sequence shown here is derived from an EMBL/GenBank/DDBJ whole genome shotgun (WGS) entry which is preliminary data.</text>
</comment>
<evidence type="ECO:0000256" key="3">
    <source>
        <dbReference type="ARBA" id="ARBA00023125"/>
    </source>
</evidence>
<protein>
    <recommendedName>
        <fullName evidence="9">Sigma-70 family RNA polymerase sigma factor</fullName>
    </recommendedName>
</protein>
<dbReference type="GO" id="GO:0016987">
    <property type="term" value="F:sigma factor activity"/>
    <property type="evidence" value="ECO:0007669"/>
    <property type="project" value="UniProtKB-KW"/>
</dbReference>
<dbReference type="NCBIfam" id="TIGR02937">
    <property type="entry name" value="sigma70-ECF"/>
    <property type="match status" value="1"/>
</dbReference>
<gene>
    <name evidence="7" type="ORF">DWY99_08330</name>
</gene>
<dbReference type="InterPro" id="IPR007627">
    <property type="entry name" value="RNA_pol_sigma70_r2"/>
</dbReference>
<dbReference type="GO" id="GO:0003677">
    <property type="term" value="F:DNA binding"/>
    <property type="evidence" value="ECO:0007669"/>
    <property type="project" value="UniProtKB-KW"/>
</dbReference>
<feature type="domain" description="RNA polymerase sigma-70 region 2" evidence="5">
    <location>
        <begin position="43"/>
        <end position="81"/>
    </location>
</feature>
<proteinExistence type="predicted"/>
<dbReference type="InterPro" id="IPR014284">
    <property type="entry name" value="RNA_pol_sigma-70_dom"/>
</dbReference>
<evidence type="ECO:0008006" key="9">
    <source>
        <dbReference type="Google" id="ProtNLM"/>
    </source>
</evidence>
<keyword evidence="1" id="KW-0805">Transcription regulation</keyword>
<dbReference type="Pfam" id="PF04545">
    <property type="entry name" value="Sigma70_r4"/>
    <property type="match status" value="1"/>
</dbReference>
<dbReference type="AlphaFoldDB" id="A0A412AWX6"/>
<evidence type="ECO:0000259" key="6">
    <source>
        <dbReference type="Pfam" id="PF04545"/>
    </source>
</evidence>
<dbReference type="SUPFAM" id="SSF88946">
    <property type="entry name" value="Sigma2 domain of RNA polymerase sigma factors"/>
    <property type="match status" value="1"/>
</dbReference>
<dbReference type="PANTHER" id="PTHR30385">
    <property type="entry name" value="SIGMA FACTOR F FLAGELLAR"/>
    <property type="match status" value="1"/>
</dbReference>
<keyword evidence="3" id="KW-0238">DNA-binding</keyword>
<name>A0A412AWX6_9FIRM</name>
<feature type="domain" description="RNA polymerase sigma-70 region 4" evidence="6">
    <location>
        <begin position="171"/>
        <end position="204"/>
    </location>
</feature>
<evidence type="ECO:0000259" key="5">
    <source>
        <dbReference type="Pfam" id="PF04542"/>
    </source>
</evidence>
<dbReference type="InterPro" id="IPR007630">
    <property type="entry name" value="RNA_pol_sigma70_r4"/>
</dbReference>
<dbReference type="EMBL" id="QRTC01000030">
    <property type="protein sequence ID" value="RGQ40191.1"/>
    <property type="molecule type" value="Genomic_DNA"/>
</dbReference>
<keyword evidence="2" id="KW-0731">Sigma factor</keyword>
<dbReference type="Proteomes" id="UP000284751">
    <property type="component" value="Unassembled WGS sequence"/>
</dbReference>
<dbReference type="InterPro" id="IPR000943">
    <property type="entry name" value="RNA_pol_sigma70"/>
</dbReference>
<evidence type="ECO:0000313" key="7">
    <source>
        <dbReference type="EMBL" id="RGQ40191.1"/>
    </source>
</evidence>
<dbReference type="PANTHER" id="PTHR30385:SF8">
    <property type="entry name" value="RNA POLYMERASE SIGMA-E FACTOR"/>
    <property type="match status" value="1"/>
</dbReference>
<sequence length="256" mass="28884">MANEELAVQAQAGDKAAISQLWNQTRGIIFMILARYYNRNPERFARCGVTMDDLEQEGFFAVLEAVEAFNSAKGWKFTSWLNYPLQNHVNAILGTRSGQVKHIPLNECSSLDEPISQESDDMTLGDSVEDQTALEAFQGAEDRTYNSQLHDTLEVCLSFLENPLERAVRGQYYENKSLKEVGRELGVSYQYAREIRNKGLRKLRGGKARRLLMEYADEIISGGACRGTGFQSWSNRGSIEETTVEYLERLGVYAAL</sequence>
<dbReference type="PRINTS" id="PR00046">
    <property type="entry name" value="SIGMA70FCT"/>
</dbReference>
<dbReference type="Gene3D" id="1.10.1740.10">
    <property type="match status" value="1"/>
</dbReference>
<dbReference type="Gene3D" id="1.20.140.160">
    <property type="match status" value="1"/>
</dbReference>
<dbReference type="Pfam" id="PF04542">
    <property type="entry name" value="Sigma70_r2"/>
    <property type="match status" value="1"/>
</dbReference>
<dbReference type="SUPFAM" id="SSF88659">
    <property type="entry name" value="Sigma3 and sigma4 domains of RNA polymerase sigma factors"/>
    <property type="match status" value="1"/>
</dbReference>
<dbReference type="InterPro" id="IPR013324">
    <property type="entry name" value="RNA_pol_sigma_r3/r4-like"/>
</dbReference>
<evidence type="ECO:0000256" key="4">
    <source>
        <dbReference type="ARBA" id="ARBA00023163"/>
    </source>
</evidence>
<dbReference type="InterPro" id="IPR013325">
    <property type="entry name" value="RNA_pol_sigma_r2"/>
</dbReference>
<organism evidence="7 8">
    <name type="scientific">[Clostridium] leptum</name>
    <dbReference type="NCBI Taxonomy" id="1535"/>
    <lineage>
        <taxon>Bacteria</taxon>
        <taxon>Bacillati</taxon>
        <taxon>Bacillota</taxon>
        <taxon>Clostridia</taxon>
        <taxon>Eubacteriales</taxon>
        <taxon>Oscillospiraceae</taxon>
        <taxon>Oscillospiraceae incertae sedis</taxon>
    </lineage>
</organism>
<evidence type="ECO:0000313" key="8">
    <source>
        <dbReference type="Proteomes" id="UP000284751"/>
    </source>
</evidence>
<evidence type="ECO:0000256" key="2">
    <source>
        <dbReference type="ARBA" id="ARBA00023082"/>
    </source>
</evidence>
<keyword evidence="4" id="KW-0804">Transcription</keyword>